<sequence>MRRTPLASGIVVALAASLALVACAATPTGAGSDAPQPPASADPAADLGTLPEAIPLGEVIGQGTVIDRGDGPELCLGAIAESYPPQCSGPAIDGWDWSTIDGWEESSGSRWGSYAVQGTFDGTRFAVTSPPIMLALYDPMPVSEEPLAPGTTDEAVLDEIQQLLWDPLGDRWLGSFPEDGRLELFVLYDDGSLQEHLDGVYGTDVVHVRSALVDVTR</sequence>
<proteinExistence type="predicted"/>
<keyword evidence="2" id="KW-0732">Signal</keyword>
<evidence type="ECO:0000313" key="4">
    <source>
        <dbReference type="Proteomes" id="UP000198822"/>
    </source>
</evidence>
<organism evidence="3 4">
    <name type="scientific">Agrococcus jejuensis</name>
    <dbReference type="NCBI Taxonomy" id="399736"/>
    <lineage>
        <taxon>Bacteria</taxon>
        <taxon>Bacillati</taxon>
        <taxon>Actinomycetota</taxon>
        <taxon>Actinomycetes</taxon>
        <taxon>Micrococcales</taxon>
        <taxon>Microbacteriaceae</taxon>
        <taxon>Agrococcus</taxon>
    </lineage>
</organism>
<dbReference type="EMBL" id="LT629695">
    <property type="protein sequence ID" value="SDH93496.1"/>
    <property type="molecule type" value="Genomic_DNA"/>
</dbReference>
<feature type="signal peptide" evidence="2">
    <location>
        <begin position="1"/>
        <end position="24"/>
    </location>
</feature>
<keyword evidence="4" id="KW-1185">Reference proteome</keyword>
<evidence type="ECO:0000256" key="1">
    <source>
        <dbReference type="SAM" id="MobiDB-lite"/>
    </source>
</evidence>
<dbReference type="Proteomes" id="UP000198822">
    <property type="component" value="Chromosome I"/>
</dbReference>
<gene>
    <name evidence="3" type="ORF">SAMN04489720_2922</name>
</gene>
<feature type="chain" id="PRO_5009243490" evidence="2">
    <location>
        <begin position="25"/>
        <end position="217"/>
    </location>
</feature>
<evidence type="ECO:0000313" key="3">
    <source>
        <dbReference type="EMBL" id="SDH93496.1"/>
    </source>
</evidence>
<dbReference type="OrthoDB" id="5178481at2"/>
<dbReference type="PROSITE" id="PS51257">
    <property type="entry name" value="PROKAR_LIPOPROTEIN"/>
    <property type="match status" value="1"/>
</dbReference>
<dbReference type="RefSeq" id="WP_092506183.1">
    <property type="nucleotide sequence ID" value="NZ_LT629695.1"/>
</dbReference>
<dbReference type="AlphaFoldDB" id="A0A1G8GGM7"/>
<protein>
    <submittedName>
        <fullName evidence="3">Uncharacterized protein</fullName>
    </submittedName>
</protein>
<accession>A0A1G8GGM7</accession>
<feature type="region of interest" description="Disordered" evidence="1">
    <location>
        <begin position="28"/>
        <end position="48"/>
    </location>
</feature>
<evidence type="ECO:0000256" key="2">
    <source>
        <dbReference type="SAM" id="SignalP"/>
    </source>
</evidence>
<name>A0A1G8GGM7_9MICO</name>
<dbReference type="STRING" id="399736.SAMN04489720_2922"/>
<reference evidence="4" key="1">
    <citation type="submission" date="2016-10" db="EMBL/GenBank/DDBJ databases">
        <authorList>
            <person name="Varghese N."/>
            <person name="Submissions S."/>
        </authorList>
    </citation>
    <scope>NUCLEOTIDE SEQUENCE [LARGE SCALE GENOMIC DNA]</scope>
    <source>
        <strain evidence="4">DSM 22002</strain>
    </source>
</reference>